<dbReference type="RefSeq" id="WP_109679710.1">
    <property type="nucleotide sequence ID" value="NZ_CP086615.1"/>
</dbReference>
<dbReference type="GO" id="GO:0030170">
    <property type="term" value="F:pyridoxal phosphate binding"/>
    <property type="evidence" value="ECO:0007669"/>
    <property type="project" value="InterPro"/>
</dbReference>
<dbReference type="Gene3D" id="3.90.1150.70">
    <property type="match status" value="1"/>
</dbReference>
<gene>
    <name evidence="4" type="ORF">DEM34_15330</name>
</gene>
<organism evidence="4 5">
    <name type="scientific">Sediminicurvatus halobius</name>
    <dbReference type="NCBI Taxonomy" id="2182432"/>
    <lineage>
        <taxon>Bacteria</taxon>
        <taxon>Pseudomonadati</taxon>
        <taxon>Pseudomonadota</taxon>
        <taxon>Gammaproteobacteria</taxon>
        <taxon>Chromatiales</taxon>
        <taxon>Ectothiorhodospiraceae</taxon>
        <taxon>Sediminicurvatus</taxon>
    </lineage>
</organism>
<keyword evidence="2" id="KW-0663">Pyridoxal phosphate</keyword>
<sequence length="418" mass="44419">MDTDSFGNPLAAGLPYARGRILRSTEDDLTKLRHAWTLIERRLAAGAGVFNFTGLERGFHAGADEVLDDELAPARHAQRLAVLACEHLGGDPGRHDVMLFNRQTAALMAAMLCLAERGDTIIGVSPTYSHPCIARGAGQVGARYLDVVGSEGLRRALREADGVSLVVLTRLAVSYEILPEEELREIVTLAHRHGARVLLDDAGGARVGPALFEQSRSLEYGVDVASTGLDKYGTVGPRLGLMVGERDLVARIRAFAFGFGLEARPMLYPAVVASLAQYRPARVRELVAATKGVATALRGRLGARVSETPIIALLRGEDILELALERAGLAATRVVPVEATAALAMTLLREHGVHTVHLAAIPPGTSALLIKFVPPETLERFGGPDALAAAIDESISRVATLLTDEAALRAAILGPDAE</sequence>
<protein>
    <recommendedName>
        <fullName evidence="3">Aminotransferase class I/classII large domain-containing protein</fullName>
    </recommendedName>
</protein>
<dbReference type="InterPro" id="IPR015421">
    <property type="entry name" value="PyrdxlP-dep_Trfase_major"/>
</dbReference>
<feature type="domain" description="Aminotransferase class I/classII large" evidence="3">
    <location>
        <begin position="104"/>
        <end position="372"/>
    </location>
</feature>
<dbReference type="AlphaFoldDB" id="A0A2U2MXK0"/>
<dbReference type="PANTHER" id="PTHR32328">
    <property type="entry name" value="L-SERYL-TRNA(SEC) SELENIUM TRANSFERASE"/>
    <property type="match status" value="1"/>
</dbReference>
<dbReference type="GO" id="GO:0004125">
    <property type="term" value="F:L-seryl-tRNA(Sec) selenium transferase activity"/>
    <property type="evidence" value="ECO:0007669"/>
    <property type="project" value="TreeGrafter"/>
</dbReference>
<reference evidence="4 5" key="1">
    <citation type="submission" date="2018-05" db="EMBL/GenBank/DDBJ databases">
        <title>Spiribacter halobius sp. nov., a moderately halophilic bacterium isolated from marine solar saltern.</title>
        <authorList>
            <person name="Zheng W.-S."/>
            <person name="Lu D.-C."/>
            <person name="Du Z.-J."/>
        </authorList>
    </citation>
    <scope>NUCLEOTIDE SEQUENCE [LARGE SCALE GENOMIC DNA]</scope>
    <source>
        <strain evidence="4 5">E85</strain>
    </source>
</reference>
<evidence type="ECO:0000256" key="1">
    <source>
        <dbReference type="ARBA" id="ARBA00001933"/>
    </source>
</evidence>
<dbReference type="PANTHER" id="PTHR32328:SF0">
    <property type="entry name" value="L-SERYL-TRNA(SEC) SELENIUM TRANSFERASE"/>
    <property type="match status" value="1"/>
</dbReference>
<comment type="cofactor">
    <cofactor evidence="1">
        <name>pyridoxal 5'-phosphate</name>
        <dbReference type="ChEBI" id="CHEBI:597326"/>
    </cofactor>
</comment>
<dbReference type="EMBL" id="QFFI01000029">
    <property type="protein sequence ID" value="PWG61645.1"/>
    <property type="molecule type" value="Genomic_DNA"/>
</dbReference>
<comment type="caution">
    <text evidence="4">The sequence shown here is derived from an EMBL/GenBank/DDBJ whole genome shotgun (WGS) entry which is preliminary data.</text>
</comment>
<dbReference type="Pfam" id="PF00155">
    <property type="entry name" value="Aminotran_1_2"/>
    <property type="match status" value="1"/>
</dbReference>
<name>A0A2U2MXK0_9GAMM</name>
<dbReference type="InterPro" id="IPR015424">
    <property type="entry name" value="PyrdxlP-dep_Trfase"/>
</dbReference>
<dbReference type="OrthoDB" id="9807157at2"/>
<dbReference type="SUPFAM" id="SSF53383">
    <property type="entry name" value="PLP-dependent transferases"/>
    <property type="match status" value="1"/>
</dbReference>
<evidence type="ECO:0000313" key="5">
    <source>
        <dbReference type="Proteomes" id="UP000245474"/>
    </source>
</evidence>
<dbReference type="Gene3D" id="3.40.640.10">
    <property type="entry name" value="Type I PLP-dependent aspartate aminotransferase-like (Major domain)"/>
    <property type="match status" value="1"/>
</dbReference>
<evidence type="ECO:0000259" key="3">
    <source>
        <dbReference type="Pfam" id="PF00155"/>
    </source>
</evidence>
<dbReference type="Proteomes" id="UP000245474">
    <property type="component" value="Unassembled WGS sequence"/>
</dbReference>
<accession>A0A2U2MXK0</accession>
<evidence type="ECO:0000313" key="4">
    <source>
        <dbReference type="EMBL" id="PWG61645.1"/>
    </source>
</evidence>
<evidence type="ECO:0000256" key="2">
    <source>
        <dbReference type="ARBA" id="ARBA00022898"/>
    </source>
</evidence>
<dbReference type="InterPro" id="IPR004839">
    <property type="entry name" value="Aminotransferase_I/II_large"/>
</dbReference>
<keyword evidence="5" id="KW-1185">Reference proteome</keyword>
<proteinExistence type="predicted"/>